<comment type="caution">
    <text evidence="5">The sequence shown here is derived from an EMBL/GenBank/DDBJ whole genome shotgun (WGS) entry which is preliminary data.</text>
</comment>
<dbReference type="PANTHER" id="PTHR43398:SF1">
    <property type="entry name" value="DOLICHOL-PHOSPHATE MANNOSYLTRANSFERASE SUBUNIT 1"/>
    <property type="match status" value="1"/>
</dbReference>
<evidence type="ECO:0000256" key="3">
    <source>
        <dbReference type="ARBA" id="ARBA00022679"/>
    </source>
</evidence>
<evidence type="ECO:0000259" key="4">
    <source>
        <dbReference type="Pfam" id="PF00535"/>
    </source>
</evidence>
<keyword evidence="3" id="KW-0808">Transferase</keyword>
<dbReference type="CDD" id="cd06442">
    <property type="entry name" value="DPM1_like"/>
    <property type="match status" value="1"/>
</dbReference>
<dbReference type="EMBL" id="SISG01000001">
    <property type="protein sequence ID" value="TBN58657.1"/>
    <property type="molecule type" value="Genomic_DNA"/>
</dbReference>
<keyword evidence="2" id="KW-0328">Glycosyltransferase</keyword>
<dbReference type="AlphaFoldDB" id="A0A4Q9GZC9"/>
<organism evidence="5 6">
    <name type="scientific">Glaciihabitans arcticus</name>
    <dbReference type="NCBI Taxonomy" id="2668039"/>
    <lineage>
        <taxon>Bacteria</taxon>
        <taxon>Bacillati</taxon>
        <taxon>Actinomycetota</taxon>
        <taxon>Actinomycetes</taxon>
        <taxon>Micrococcales</taxon>
        <taxon>Microbacteriaceae</taxon>
        <taxon>Glaciihabitans</taxon>
    </lineage>
</organism>
<gene>
    <name evidence="5" type="ORF">EYE40_12635</name>
</gene>
<protein>
    <submittedName>
        <fullName evidence="5">Polyprenol monophosphomannose synthase</fullName>
    </submittedName>
</protein>
<dbReference type="Proteomes" id="UP000294194">
    <property type="component" value="Unassembled WGS sequence"/>
</dbReference>
<dbReference type="SUPFAM" id="SSF53448">
    <property type="entry name" value="Nucleotide-diphospho-sugar transferases"/>
    <property type="match status" value="1"/>
</dbReference>
<name>A0A4Q9GZC9_9MICO</name>
<dbReference type="InterPro" id="IPR029044">
    <property type="entry name" value="Nucleotide-diphossugar_trans"/>
</dbReference>
<dbReference type="GO" id="GO:0004582">
    <property type="term" value="F:dolichyl-phosphate beta-D-mannosyltransferase activity"/>
    <property type="evidence" value="ECO:0007669"/>
    <property type="project" value="InterPro"/>
</dbReference>
<dbReference type="PANTHER" id="PTHR43398">
    <property type="entry name" value="DOLICHOL-PHOSPHATE MANNOSYLTRANSFERASE SUBUNIT 1"/>
    <property type="match status" value="1"/>
</dbReference>
<reference evidence="6" key="1">
    <citation type="submission" date="2019-02" db="EMBL/GenBank/DDBJ databases">
        <title>Glaciihabitans arcticus sp. nov., a psychrotolerant bacterium isolated from polar soil.</title>
        <authorList>
            <person name="Dahal R.H."/>
        </authorList>
    </citation>
    <scope>NUCLEOTIDE SEQUENCE [LARGE SCALE GENOMIC DNA]</scope>
    <source>
        <strain evidence="6">RP-3-7</strain>
    </source>
</reference>
<dbReference type="Gene3D" id="3.90.550.10">
    <property type="entry name" value="Spore Coat Polysaccharide Biosynthesis Protein SpsA, Chain A"/>
    <property type="match status" value="1"/>
</dbReference>
<evidence type="ECO:0000313" key="6">
    <source>
        <dbReference type="Proteomes" id="UP000294194"/>
    </source>
</evidence>
<keyword evidence="6" id="KW-1185">Reference proteome</keyword>
<dbReference type="GO" id="GO:0016020">
    <property type="term" value="C:membrane"/>
    <property type="evidence" value="ECO:0007669"/>
    <property type="project" value="GOC"/>
</dbReference>
<sequence>MVIPTYNEIDSLGPVVAAVRAAVSDAHVLVVDDNSPDGTGALADRLAAGDEQVHVLHRLAKDGLGRAYVAGFTWALERDFGRIVEMDADGSHQASELPLLLAALDAGADAAIGTRWMPGGSVHDWPLHRRLISRAGTGYARLMLRSRLRDLTSGYRAFTRRALESIDLDRVQGAGYVFQIEMAARLSKRGMRVTEVPITFVERRAGASKMSTAIVLEAMTWVTKAGFSPRKLS</sequence>
<feature type="domain" description="Glycosyltransferase 2-like" evidence="4">
    <location>
        <begin position="2"/>
        <end position="165"/>
    </location>
</feature>
<proteinExistence type="inferred from homology"/>
<dbReference type="Pfam" id="PF00535">
    <property type="entry name" value="Glycos_transf_2"/>
    <property type="match status" value="1"/>
</dbReference>
<evidence type="ECO:0000256" key="1">
    <source>
        <dbReference type="ARBA" id="ARBA00006739"/>
    </source>
</evidence>
<dbReference type="InterPro" id="IPR001173">
    <property type="entry name" value="Glyco_trans_2-like"/>
</dbReference>
<dbReference type="InterPro" id="IPR039528">
    <property type="entry name" value="DPM1-like"/>
</dbReference>
<evidence type="ECO:0000256" key="2">
    <source>
        <dbReference type="ARBA" id="ARBA00022676"/>
    </source>
</evidence>
<accession>A0A4Q9GZC9</accession>
<dbReference type="GO" id="GO:0009247">
    <property type="term" value="P:glycolipid biosynthetic process"/>
    <property type="evidence" value="ECO:0007669"/>
    <property type="project" value="TreeGrafter"/>
</dbReference>
<comment type="similarity">
    <text evidence="1">Belongs to the glycosyltransferase 2 family.</text>
</comment>
<evidence type="ECO:0000313" key="5">
    <source>
        <dbReference type="EMBL" id="TBN58657.1"/>
    </source>
</evidence>
<dbReference type="FunFam" id="3.90.550.10:FF:000122">
    <property type="entry name" value="Dolichol-phosphate mannosyltransferase subunit 1"/>
    <property type="match status" value="1"/>
</dbReference>